<dbReference type="Proteomes" id="UP000183613">
    <property type="component" value="Unassembled WGS sequence"/>
</dbReference>
<proteinExistence type="predicted"/>
<accession>A0A1H5LB14</accession>
<reference evidence="1" key="1">
    <citation type="submission" date="2016-10" db="EMBL/GenBank/DDBJ databases">
        <authorList>
            <person name="Varghese N."/>
            <person name="Submissions S."/>
        </authorList>
    </citation>
    <scope>NUCLEOTIDE SEQUENCE [LARGE SCALE GENOMIC DNA]</scope>
    <source>
        <strain evidence="1">LMG 25555</strain>
    </source>
</reference>
<dbReference type="EMBL" id="FNUD01000002">
    <property type="protein sequence ID" value="SEE74170.1"/>
    <property type="molecule type" value="Genomic_DNA"/>
</dbReference>
<evidence type="ECO:0000313" key="1">
    <source>
        <dbReference type="EMBL" id="SEE74170.1"/>
    </source>
</evidence>
<evidence type="ECO:0000313" key="2">
    <source>
        <dbReference type="Proteomes" id="UP000183613"/>
    </source>
</evidence>
<sequence length="31" mass="3414">MLSCTFVRNFLQDQAVQAIGVLLPNVAHSLQ</sequence>
<protein>
    <submittedName>
        <fullName evidence="1">Uncharacterized protein</fullName>
    </submittedName>
</protein>
<keyword evidence="2" id="KW-1185">Reference proteome</keyword>
<organism evidence="1 2">
    <name type="scientific">Pseudomonas deceptionensis</name>
    <dbReference type="NCBI Taxonomy" id="882211"/>
    <lineage>
        <taxon>Bacteria</taxon>
        <taxon>Pseudomonadati</taxon>
        <taxon>Pseudomonadota</taxon>
        <taxon>Gammaproteobacteria</taxon>
        <taxon>Pseudomonadales</taxon>
        <taxon>Pseudomonadaceae</taxon>
        <taxon>Pseudomonas</taxon>
    </lineage>
</organism>
<gene>
    <name evidence="1" type="ORF">SAMN04489800_1989</name>
</gene>
<dbReference type="AlphaFoldDB" id="A0A1H5LB14"/>
<name>A0A1H5LB14_PSEDM</name>
<comment type="caution">
    <text evidence="1">The sequence shown here is derived from an EMBL/GenBank/DDBJ whole genome shotgun (WGS) entry which is preliminary data.</text>
</comment>